<evidence type="ECO:0000256" key="3">
    <source>
        <dbReference type="HAMAP-Rule" id="MF_01077"/>
    </source>
</evidence>
<name>A0AAE3M4R4_9BACT</name>
<organism evidence="5 6">
    <name type="scientific">Plebeiibacterium sediminum</name>
    <dbReference type="NCBI Taxonomy" id="2992112"/>
    <lineage>
        <taxon>Bacteria</taxon>
        <taxon>Pseudomonadati</taxon>
        <taxon>Bacteroidota</taxon>
        <taxon>Bacteroidia</taxon>
        <taxon>Marinilabiliales</taxon>
        <taxon>Marinilabiliaceae</taxon>
        <taxon>Plebeiibacterium</taxon>
    </lineage>
</organism>
<keyword evidence="6" id="KW-1185">Reference proteome</keyword>
<evidence type="ECO:0000256" key="1">
    <source>
        <dbReference type="ARBA" id="ARBA00022490"/>
    </source>
</evidence>
<dbReference type="EMBL" id="JAPDPJ010000025">
    <property type="protein sequence ID" value="MCW3787192.1"/>
    <property type="molecule type" value="Genomic_DNA"/>
</dbReference>
<evidence type="ECO:0000313" key="6">
    <source>
        <dbReference type="Proteomes" id="UP001209229"/>
    </source>
</evidence>
<protein>
    <recommendedName>
        <fullName evidence="3">Ribosome maturation factor RimP</fullName>
    </recommendedName>
</protein>
<reference evidence="5" key="1">
    <citation type="submission" date="2022-10" db="EMBL/GenBank/DDBJ databases">
        <authorList>
            <person name="Yu W.X."/>
        </authorList>
    </citation>
    <scope>NUCLEOTIDE SEQUENCE</scope>
    <source>
        <strain evidence="5">AAT</strain>
    </source>
</reference>
<dbReference type="InterPro" id="IPR035956">
    <property type="entry name" value="RimP_N_sf"/>
</dbReference>
<dbReference type="Gene3D" id="3.30.300.70">
    <property type="entry name" value="RimP-like superfamily, N-terminal"/>
    <property type="match status" value="1"/>
</dbReference>
<dbReference type="HAMAP" id="MF_01077">
    <property type="entry name" value="RimP"/>
    <property type="match status" value="1"/>
</dbReference>
<dbReference type="Pfam" id="PF02576">
    <property type="entry name" value="RimP_N"/>
    <property type="match status" value="1"/>
</dbReference>
<dbReference type="InterPro" id="IPR028989">
    <property type="entry name" value="RimP_N"/>
</dbReference>
<dbReference type="RefSeq" id="WP_301190756.1">
    <property type="nucleotide sequence ID" value="NZ_JAPDPJ010000025.1"/>
</dbReference>
<dbReference type="Proteomes" id="UP001209229">
    <property type="component" value="Unassembled WGS sequence"/>
</dbReference>
<feature type="domain" description="Ribosome maturation factor RimP N-terminal" evidence="4">
    <location>
        <begin position="11"/>
        <end position="75"/>
    </location>
</feature>
<keyword evidence="1 3" id="KW-0963">Cytoplasm</keyword>
<proteinExistence type="inferred from homology"/>
<evidence type="ECO:0000313" key="5">
    <source>
        <dbReference type="EMBL" id="MCW3787192.1"/>
    </source>
</evidence>
<dbReference type="PANTHER" id="PTHR33867:SF1">
    <property type="entry name" value="RIBOSOME MATURATION FACTOR RIMP"/>
    <property type="match status" value="1"/>
</dbReference>
<dbReference type="GO" id="GO:0005829">
    <property type="term" value="C:cytosol"/>
    <property type="evidence" value="ECO:0007669"/>
    <property type="project" value="TreeGrafter"/>
</dbReference>
<keyword evidence="2 3" id="KW-0690">Ribosome biogenesis</keyword>
<dbReference type="GO" id="GO:0006412">
    <property type="term" value="P:translation"/>
    <property type="evidence" value="ECO:0007669"/>
    <property type="project" value="TreeGrafter"/>
</dbReference>
<accession>A0AAE3M4R4</accession>
<comment type="caution">
    <text evidence="5">The sequence shown here is derived from an EMBL/GenBank/DDBJ whole genome shotgun (WGS) entry which is preliminary data.</text>
</comment>
<comment type="similarity">
    <text evidence="3">Belongs to the RimP family.</text>
</comment>
<dbReference type="GO" id="GO:0000028">
    <property type="term" value="P:ribosomal small subunit assembly"/>
    <property type="evidence" value="ECO:0007669"/>
    <property type="project" value="TreeGrafter"/>
</dbReference>
<dbReference type="AlphaFoldDB" id="A0AAE3M4R4"/>
<dbReference type="NCBIfam" id="NF002531">
    <property type="entry name" value="PRK02001.1"/>
    <property type="match status" value="1"/>
</dbReference>
<sequence length="154" mass="17364">MITKEQISTLIQEKLEADDCFLVDLKISTGNKITVLIDSMSGISIDYCIQISRLIEGSLDREVEDFELEVSTPGLGQALKVKQQYVKNIGREVEVTLLNAAPHKGILTEVTENGFTIEEEKKVKIEGKKKKELKIFSHNYTFDEIKSVKVVISF</sequence>
<comment type="function">
    <text evidence="3">Required for maturation of 30S ribosomal subunits.</text>
</comment>
<dbReference type="PANTHER" id="PTHR33867">
    <property type="entry name" value="RIBOSOME MATURATION FACTOR RIMP"/>
    <property type="match status" value="1"/>
</dbReference>
<dbReference type="InterPro" id="IPR003728">
    <property type="entry name" value="Ribosome_maturation_RimP"/>
</dbReference>
<comment type="subcellular location">
    <subcellularLocation>
        <location evidence="3">Cytoplasm</location>
    </subcellularLocation>
</comment>
<evidence type="ECO:0000259" key="4">
    <source>
        <dbReference type="Pfam" id="PF02576"/>
    </source>
</evidence>
<dbReference type="SUPFAM" id="SSF75420">
    <property type="entry name" value="YhbC-like, N-terminal domain"/>
    <property type="match status" value="1"/>
</dbReference>
<evidence type="ECO:0000256" key="2">
    <source>
        <dbReference type="ARBA" id="ARBA00022517"/>
    </source>
</evidence>
<gene>
    <name evidence="3 5" type="primary">rimP</name>
    <name evidence="5" type="ORF">OM075_11975</name>
</gene>